<organism evidence="2 3">
    <name type="scientific">Dokdonia ponticola</name>
    <dbReference type="NCBI Taxonomy" id="2041041"/>
    <lineage>
        <taxon>Bacteria</taxon>
        <taxon>Pseudomonadati</taxon>
        <taxon>Bacteroidota</taxon>
        <taxon>Flavobacteriia</taxon>
        <taxon>Flavobacteriales</taxon>
        <taxon>Flavobacteriaceae</taxon>
        <taxon>Dokdonia</taxon>
    </lineage>
</organism>
<evidence type="ECO:0000313" key="3">
    <source>
        <dbReference type="Proteomes" id="UP001596043"/>
    </source>
</evidence>
<sequence>MLKKTLLYFVLLAFFSCSSTDEEPVVMNNNDDETPIVPNVSLISDIGSIVIDEEVMVMLSSNLPIETVEVSSNNFETSSIFNLAGNTEREICISFREIGNNNVSTRTQFTSGETIVSSLNFNVSIGTPVKINGIRVYSFFNINETWDNEYNEGDPNRLADVLVLLGKEDCSYQGGNASILHLTSIVENVSEELFWDLSSLNIYVGIDKEVRIDVLDDDPGVVNYDEGIFVSVIEDGTNNVPVFNVSDYSSERPESIRFTENQENGYDIEIYLEWIE</sequence>
<gene>
    <name evidence="2" type="ORF">ACFO3O_09215</name>
</gene>
<feature type="signal peptide" evidence="1">
    <location>
        <begin position="1"/>
        <end position="21"/>
    </location>
</feature>
<evidence type="ECO:0008006" key="4">
    <source>
        <dbReference type="Google" id="ProtNLM"/>
    </source>
</evidence>
<accession>A0ABV9HYI3</accession>
<keyword evidence="1" id="KW-0732">Signal</keyword>
<feature type="chain" id="PRO_5047381896" description="DNRLRE domain-containing protein" evidence="1">
    <location>
        <begin position="22"/>
        <end position="276"/>
    </location>
</feature>
<protein>
    <recommendedName>
        <fullName evidence="4">DNRLRE domain-containing protein</fullName>
    </recommendedName>
</protein>
<dbReference type="EMBL" id="JBHSFV010000004">
    <property type="protein sequence ID" value="MFC4634085.1"/>
    <property type="molecule type" value="Genomic_DNA"/>
</dbReference>
<evidence type="ECO:0000313" key="2">
    <source>
        <dbReference type="EMBL" id="MFC4634085.1"/>
    </source>
</evidence>
<proteinExistence type="predicted"/>
<comment type="caution">
    <text evidence="2">The sequence shown here is derived from an EMBL/GenBank/DDBJ whole genome shotgun (WGS) entry which is preliminary data.</text>
</comment>
<dbReference type="RefSeq" id="WP_379978309.1">
    <property type="nucleotide sequence ID" value="NZ_JBHSFV010000004.1"/>
</dbReference>
<dbReference type="PROSITE" id="PS51257">
    <property type="entry name" value="PROKAR_LIPOPROTEIN"/>
    <property type="match status" value="1"/>
</dbReference>
<evidence type="ECO:0000256" key="1">
    <source>
        <dbReference type="SAM" id="SignalP"/>
    </source>
</evidence>
<keyword evidence="3" id="KW-1185">Reference proteome</keyword>
<name>A0ABV9HYI3_9FLAO</name>
<dbReference type="Proteomes" id="UP001596043">
    <property type="component" value="Unassembled WGS sequence"/>
</dbReference>
<reference evidence="3" key="1">
    <citation type="journal article" date="2019" name="Int. J. Syst. Evol. Microbiol.">
        <title>The Global Catalogue of Microorganisms (GCM) 10K type strain sequencing project: providing services to taxonomists for standard genome sequencing and annotation.</title>
        <authorList>
            <consortium name="The Broad Institute Genomics Platform"/>
            <consortium name="The Broad Institute Genome Sequencing Center for Infectious Disease"/>
            <person name="Wu L."/>
            <person name="Ma J."/>
        </authorList>
    </citation>
    <scope>NUCLEOTIDE SEQUENCE [LARGE SCALE GENOMIC DNA]</scope>
    <source>
        <strain evidence="3">YJ-61-S</strain>
    </source>
</reference>